<gene>
    <name evidence="2" type="ORF">Cvel_1418</name>
</gene>
<dbReference type="InterPro" id="IPR008927">
    <property type="entry name" value="6-PGluconate_DH-like_C_sf"/>
</dbReference>
<dbReference type="AlphaFoldDB" id="A0A0G4HVM0"/>
<dbReference type="SUPFAM" id="SSF51735">
    <property type="entry name" value="NAD(P)-binding Rossmann-fold domains"/>
    <property type="match status" value="1"/>
</dbReference>
<dbReference type="Gene3D" id="3.40.50.720">
    <property type="entry name" value="NAD(P)-binding Rossmann-like Domain"/>
    <property type="match status" value="1"/>
</dbReference>
<dbReference type="EMBL" id="CDMZ01004059">
    <property type="protein sequence ID" value="CEM48526.1"/>
    <property type="molecule type" value="Genomic_DNA"/>
</dbReference>
<dbReference type="Gene3D" id="1.10.1040.10">
    <property type="entry name" value="N-(1-d-carboxylethyl)-l-norvaline Dehydrogenase, domain 2"/>
    <property type="match status" value="1"/>
</dbReference>
<dbReference type="InterPro" id="IPR003421">
    <property type="entry name" value="Opine_DH"/>
</dbReference>
<feature type="domain" description="Opine dehydrogenase" evidence="1">
    <location>
        <begin position="206"/>
        <end position="403"/>
    </location>
</feature>
<reference evidence="2" key="1">
    <citation type="submission" date="2014-11" db="EMBL/GenBank/DDBJ databases">
        <authorList>
            <person name="Otto D Thomas"/>
            <person name="Naeem Raeece"/>
        </authorList>
    </citation>
    <scope>NUCLEOTIDE SEQUENCE</scope>
</reference>
<dbReference type="InterPro" id="IPR036291">
    <property type="entry name" value="NAD(P)-bd_dom_sf"/>
</dbReference>
<dbReference type="PANTHER" id="PTHR38015:SF1">
    <property type="entry name" value="OPINE DEHYDROGENASE DOMAIN-CONTAINING PROTEIN"/>
    <property type="match status" value="1"/>
</dbReference>
<organism evidence="2">
    <name type="scientific">Chromera velia CCMP2878</name>
    <dbReference type="NCBI Taxonomy" id="1169474"/>
    <lineage>
        <taxon>Eukaryota</taxon>
        <taxon>Sar</taxon>
        <taxon>Alveolata</taxon>
        <taxon>Colpodellida</taxon>
        <taxon>Chromeraceae</taxon>
        <taxon>Chromera</taxon>
    </lineage>
</organism>
<name>A0A0G4HVM0_9ALVE</name>
<dbReference type="PhylomeDB" id="A0A0G4HVM0"/>
<dbReference type="Pfam" id="PF02317">
    <property type="entry name" value="Octopine_DH"/>
    <property type="match status" value="1"/>
</dbReference>
<dbReference type="SUPFAM" id="SSF48179">
    <property type="entry name" value="6-phosphogluconate dehydrogenase C-terminal domain-like"/>
    <property type="match status" value="1"/>
</dbReference>
<protein>
    <recommendedName>
        <fullName evidence="1">Opine dehydrogenase domain-containing protein</fullName>
    </recommendedName>
</protein>
<evidence type="ECO:0000259" key="1">
    <source>
        <dbReference type="Pfam" id="PF02317"/>
    </source>
</evidence>
<proteinExistence type="predicted"/>
<evidence type="ECO:0000313" key="2">
    <source>
        <dbReference type="EMBL" id="CEM48526.1"/>
    </source>
</evidence>
<dbReference type="PANTHER" id="PTHR38015">
    <property type="entry name" value="BLR6086 PROTEIN"/>
    <property type="match status" value="1"/>
</dbReference>
<dbReference type="InterPro" id="IPR051729">
    <property type="entry name" value="Opine/Lysopine_DH"/>
</dbReference>
<dbReference type="InterPro" id="IPR013328">
    <property type="entry name" value="6PGD_dom2"/>
</dbReference>
<dbReference type="GO" id="GO:0016491">
    <property type="term" value="F:oxidoreductase activity"/>
    <property type="evidence" value="ECO:0007669"/>
    <property type="project" value="InterPro"/>
</dbReference>
<accession>A0A0G4HVM0</accession>
<sequence>MSSFKKRVCIVGGGNACHAMAALFPSRGVDTVMYCGFGDEASRISAGLQKHGAITAFFDSHNAVTGDVVGRPSLVSDDPSLVIPSSDVIVMPLPSFAYRSTLEAMKPYMKPGAIVIASPGQGGFDWIAQEILGEGVAKGDEEGEQGVILSALVPMPFNCRITDFGHHVAVQEFKRNYKVGTMPPSPKAVAAVTEAVEALFGPCKSAGHFLSVTLHPLNAVIHPARLYCATASWRPDRPLPRNPLFYEEMCEKSGNAIDAVASEMVTVGKVLREAHGFTDLDVPHIMDFLAKFVYGDYAKDCHTFFSQQNAYKGFRCPFQQVPLPADAPALDAALPQAGAVPSTSSLAEDPAAPAPGCGFAPDFSNRYFSEDIPLGLALNRGVAEIAGAPRPTIDRLLLWAQHHMRKEYLIPAPESQAGYVLGGRDVGETAAPQRFGIRTVAQLIAGKP</sequence>
<dbReference type="VEuPathDB" id="CryptoDB:Cvel_1418"/>